<comment type="caution">
    <text evidence="1">The sequence shown here is derived from an EMBL/GenBank/DDBJ whole genome shotgun (WGS) entry which is preliminary data.</text>
</comment>
<reference evidence="1" key="1">
    <citation type="submission" date="2021-09" db="EMBL/GenBank/DDBJ databases">
        <title>Genomic analysis of Ralstonia spp.</title>
        <authorList>
            <person name="Aburjaile F."/>
            <person name="Ariute J.C."/>
            <person name="Pais A.K.L."/>
            <person name="Albuquerque G.M.R."/>
            <person name="Silva A.M.F."/>
            <person name="Brenig B."/>
            <person name="Azevedo V."/>
            <person name="Matiuzzi M."/>
            <person name="Ramos R."/>
            <person name="Goes-Neto A."/>
            <person name="Soares S."/>
            <person name="Iseppon A.M.B."/>
            <person name="Souza E."/>
            <person name="Gama M."/>
        </authorList>
    </citation>
    <scope>NUCLEOTIDE SEQUENCE</scope>
    <source>
        <strain evidence="1">B4</strain>
        <strain evidence="2">CCRMRs91</strain>
    </source>
</reference>
<organism evidence="1 3">
    <name type="scientific">Ralstonia solanacearum</name>
    <name type="common">Pseudomonas solanacearum</name>
    <dbReference type="NCBI Taxonomy" id="305"/>
    <lineage>
        <taxon>Bacteria</taxon>
        <taxon>Pseudomonadati</taxon>
        <taxon>Pseudomonadota</taxon>
        <taxon>Betaproteobacteria</taxon>
        <taxon>Burkholderiales</taxon>
        <taxon>Burkholderiaceae</taxon>
        <taxon>Ralstonia</taxon>
        <taxon>Ralstonia solanacearum species complex</taxon>
    </lineage>
</organism>
<evidence type="ECO:0000313" key="3">
    <source>
        <dbReference type="Proteomes" id="UP001143674"/>
    </source>
</evidence>
<dbReference type="GeneID" id="61365763"/>
<dbReference type="RefSeq" id="WP_155282240.1">
    <property type="nucleotide sequence ID" value="NZ_CDLS01000001.1"/>
</dbReference>
<name>A0AAE3NBQ1_RALSL</name>
<protein>
    <submittedName>
        <fullName evidence="1">Uncharacterized protein</fullName>
    </submittedName>
</protein>
<evidence type="ECO:0000313" key="2">
    <source>
        <dbReference type="EMBL" id="MDB0572724.1"/>
    </source>
</evidence>
<dbReference type="AlphaFoldDB" id="A0AAE3NBQ1"/>
<dbReference type="Proteomes" id="UP001144050">
    <property type="component" value="Unassembled WGS sequence"/>
</dbReference>
<accession>A0AAE3NBQ1</accession>
<evidence type="ECO:0000313" key="1">
    <source>
        <dbReference type="EMBL" id="MDB0520142.1"/>
    </source>
</evidence>
<dbReference type="EMBL" id="JAIVFG010000034">
    <property type="protein sequence ID" value="MDB0572724.1"/>
    <property type="molecule type" value="Genomic_DNA"/>
</dbReference>
<sequence length="47" mass="5331">MAMLLKRQVEPARDMQAASIKLLGVIVEKRRKNNLNKAAPWPEQSSL</sequence>
<dbReference type="Proteomes" id="UP001143674">
    <property type="component" value="Unassembled WGS sequence"/>
</dbReference>
<gene>
    <name evidence="1" type="ORF">LBW55_00735</name>
    <name evidence="2" type="ORF">LBW59_18340</name>
</gene>
<dbReference type="EMBL" id="JAIVEX010000001">
    <property type="protein sequence ID" value="MDB0520142.1"/>
    <property type="molecule type" value="Genomic_DNA"/>
</dbReference>
<proteinExistence type="predicted"/>